<keyword evidence="6" id="KW-0653">Protein transport</keyword>
<evidence type="ECO:0000256" key="2">
    <source>
        <dbReference type="ARBA" id="ARBA00022448"/>
    </source>
</evidence>
<keyword evidence="11" id="KW-1185">Reference proteome</keyword>
<dbReference type="NCBIfam" id="TIGR01026">
    <property type="entry name" value="fliI_yscN"/>
    <property type="match status" value="1"/>
</dbReference>
<dbReference type="GO" id="GO:0030257">
    <property type="term" value="C:type III protein secretion system complex"/>
    <property type="evidence" value="ECO:0007669"/>
    <property type="project" value="InterPro"/>
</dbReference>
<keyword evidence="4" id="KW-0547">Nucleotide-binding</keyword>
<dbReference type="InterPro" id="IPR050053">
    <property type="entry name" value="ATPase_alpha/beta_chains"/>
</dbReference>
<dbReference type="Pfam" id="PF18269">
    <property type="entry name" value="T3SS_ATPase_C"/>
    <property type="match status" value="1"/>
</dbReference>
<evidence type="ECO:0000256" key="4">
    <source>
        <dbReference type="ARBA" id="ARBA00022741"/>
    </source>
</evidence>
<dbReference type="InterPro" id="IPR040627">
    <property type="entry name" value="T3SS_ATPase_C"/>
</dbReference>
<comment type="subcellular location">
    <subcellularLocation>
        <location evidence="1">Cytoplasm</location>
    </subcellularLocation>
</comment>
<dbReference type="FunFam" id="3.40.50.12240:FF:000002">
    <property type="entry name" value="Flagellum-specific ATP synthase FliI"/>
    <property type="match status" value="1"/>
</dbReference>
<dbReference type="AlphaFoldDB" id="A0A418SB02"/>
<dbReference type="InterPro" id="IPR005714">
    <property type="entry name" value="ATPase_T3SS_FliI/YscN"/>
</dbReference>
<evidence type="ECO:0000256" key="6">
    <source>
        <dbReference type="ARBA" id="ARBA00022927"/>
    </source>
</evidence>
<evidence type="ECO:0000313" key="11">
    <source>
        <dbReference type="Proteomes" id="UP000283786"/>
    </source>
</evidence>
<dbReference type="InterPro" id="IPR003593">
    <property type="entry name" value="AAA+_ATPase"/>
</dbReference>
<keyword evidence="2" id="KW-0813">Transport</keyword>
<keyword evidence="5" id="KW-0067">ATP-binding</keyword>
<feature type="domain" description="AAA+ ATPase" evidence="9">
    <location>
        <begin position="159"/>
        <end position="343"/>
    </location>
</feature>
<proteinExistence type="predicted"/>
<dbReference type="InterPro" id="IPR000194">
    <property type="entry name" value="ATPase_F1/V1/A1_a/bsu_nucl-bd"/>
</dbReference>
<dbReference type="EMBL" id="CP060436">
    <property type="protein sequence ID" value="QPM91294.1"/>
    <property type="molecule type" value="Genomic_DNA"/>
</dbReference>
<dbReference type="PANTHER" id="PTHR15184:SF9">
    <property type="entry name" value="SPI-1 TYPE 3 SECRETION SYSTEM ATPASE"/>
    <property type="match status" value="1"/>
</dbReference>
<dbReference type="GO" id="GO:0030254">
    <property type="term" value="P:protein secretion by the type III secretion system"/>
    <property type="evidence" value="ECO:0007669"/>
    <property type="project" value="InterPro"/>
</dbReference>
<dbReference type="CDD" id="cd01136">
    <property type="entry name" value="ATPase_flagellum-secretory_path_III"/>
    <property type="match status" value="1"/>
</dbReference>
<dbReference type="OrthoDB" id="9801639at2"/>
<dbReference type="Proteomes" id="UP000283786">
    <property type="component" value="Chromosome"/>
</dbReference>
<dbReference type="SMART" id="SM00382">
    <property type="entry name" value="AAA"/>
    <property type="match status" value="1"/>
</dbReference>
<organism evidence="10 11">
    <name type="scientific">Pseudooceanicola algae</name>
    <dbReference type="NCBI Taxonomy" id="1537215"/>
    <lineage>
        <taxon>Bacteria</taxon>
        <taxon>Pseudomonadati</taxon>
        <taxon>Pseudomonadota</taxon>
        <taxon>Alphaproteobacteria</taxon>
        <taxon>Rhodobacterales</taxon>
        <taxon>Paracoccaceae</taxon>
        <taxon>Pseudooceanicola</taxon>
    </lineage>
</organism>
<feature type="region of interest" description="Disordered" evidence="8">
    <location>
        <begin position="440"/>
        <end position="472"/>
    </location>
</feature>
<name>A0A418SB02_9RHOB</name>
<reference evidence="10 11" key="1">
    <citation type="submission" date="2020-08" db="EMBL/GenBank/DDBJ databases">
        <title>Genome sequence of Rhodobacteraceae bacterium Lw-13e.</title>
        <authorList>
            <person name="Poehlein A."/>
            <person name="Wolter L."/>
            <person name="Daniel R."/>
            <person name="Brinkhoff T."/>
        </authorList>
    </citation>
    <scope>NUCLEOTIDE SEQUENCE [LARGE SCALE GENOMIC DNA]</scope>
    <source>
        <strain evidence="10 11">Lw-13e</strain>
    </source>
</reference>
<dbReference type="GO" id="GO:0046933">
    <property type="term" value="F:proton-transporting ATP synthase activity, rotational mechanism"/>
    <property type="evidence" value="ECO:0007669"/>
    <property type="project" value="TreeGrafter"/>
</dbReference>
<dbReference type="KEGG" id="palw:PSAL_025470"/>
<feature type="compositionally biased region" description="Low complexity" evidence="8">
    <location>
        <begin position="452"/>
        <end position="472"/>
    </location>
</feature>
<gene>
    <name evidence="10" type="primary">fliI</name>
    <name evidence="10" type="ORF">PSAL_025470</name>
</gene>
<dbReference type="Gene3D" id="3.40.50.12240">
    <property type="match status" value="1"/>
</dbReference>
<dbReference type="InterPro" id="IPR027417">
    <property type="entry name" value="P-loop_NTPase"/>
</dbReference>
<dbReference type="PANTHER" id="PTHR15184">
    <property type="entry name" value="ATP SYNTHASE"/>
    <property type="match status" value="1"/>
</dbReference>
<evidence type="ECO:0000259" key="9">
    <source>
        <dbReference type="SMART" id="SM00382"/>
    </source>
</evidence>
<dbReference type="Pfam" id="PF00006">
    <property type="entry name" value="ATP-synt_ab"/>
    <property type="match status" value="1"/>
</dbReference>
<accession>A0A418SB02</accession>
<sequence length="472" mass="50778">MSQNVLQGVRAELEALSAVRHVGRIEQVDPDVMRVTGLGRHARLGDILKITRLDGGELHGEVVKLDRDAVTVLPDAPAEGVSLGDRVVLRGPLRIAPDDSWVGRVIDPHGQPLDGRPILPGTHWKSLRNDPPAPATRRVLGPRLETGMAVLNTLLPIVEGQRIGLFAGSGVGKSSLMAGLARDMEADVAVIALVGERGRELREFVDKILGPEGMKRAVVVAATSDRSALVRRRCAWTAMSVAEHFRDQGKTVLFLADSITRFAEAHREVAVAAGELPALRGYPPSTAHQIMQLCERAGPGAESQGMITAIFSVLVAGSDMDEPIADILRGVLDGHIVLDRQIAERGRYPAIDLLRSVSRSLPDAADEDENQLIAESRHLLSAYSRSEMMIQAGLYAHGSDPALDHAIRAWPELDSFLAEVERQGISASFDRLRLLLRRSAAGSGPRPSPQGKLKAPAPRRIAPKAVAGPRPG</sequence>
<evidence type="ECO:0000313" key="10">
    <source>
        <dbReference type="EMBL" id="QPM91294.1"/>
    </source>
</evidence>
<keyword evidence="7" id="KW-1278">Translocase</keyword>
<dbReference type="GO" id="GO:0005524">
    <property type="term" value="F:ATP binding"/>
    <property type="evidence" value="ECO:0007669"/>
    <property type="project" value="UniProtKB-KW"/>
</dbReference>
<protein>
    <submittedName>
        <fullName evidence="10">Flagellum-specific ATP synthase</fullName>
    </submittedName>
</protein>
<evidence type="ECO:0000256" key="8">
    <source>
        <dbReference type="SAM" id="MobiDB-lite"/>
    </source>
</evidence>
<dbReference type="SUPFAM" id="SSF52540">
    <property type="entry name" value="P-loop containing nucleoside triphosphate hydrolases"/>
    <property type="match status" value="1"/>
</dbReference>
<evidence type="ECO:0000256" key="3">
    <source>
        <dbReference type="ARBA" id="ARBA00022490"/>
    </source>
</evidence>
<dbReference type="GO" id="GO:0016887">
    <property type="term" value="F:ATP hydrolysis activity"/>
    <property type="evidence" value="ECO:0007669"/>
    <property type="project" value="InterPro"/>
</dbReference>
<keyword evidence="3" id="KW-0963">Cytoplasm</keyword>
<evidence type="ECO:0000256" key="5">
    <source>
        <dbReference type="ARBA" id="ARBA00022840"/>
    </source>
</evidence>
<evidence type="ECO:0000256" key="7">
    <source>
        <dbReference type="ARBA" id="ARBA00022967"/>
    </source>
</evidence>
<dbReference type="GO" id="GO:0005737">
    <property type="term" value="C:cytoplasm"/>
    <property type="evidence" value="ECO:0007669"/>
    <property type="project" value="UniProtKB-SubCell"/>
</dbReference>
<evidence type="ECO:0000256" key="1">
    <source>
        <dbReference type="ARBA" id="ARBA00004496"/>
    </source>
</evidence>